<sequence length="155" mass="17888">MAIPYPDWLSLSQKANKSRTIDAGFRTDQPAVGAPIFQRLTDDLKTTWSLTWIFTLQEDRAFEQWYRSPRYLDNGNQWFTMLCNLGGSGLQMQELHFVAPPVQTSINGNTTTWTASVITRKVYNPDDEFSDVIVELSPYQWGIIDEVVNRDMPEY</sequence>
<proteinExistence type="predicted"/>
<dbReference type="EMBL" id="LT575490">
    <property type="protein sequence ID" value="SAY41750.1"/>
    <property type="molecule type" value="Genomic_DNA"/>
</dbReference>
<dbReference type="AlphaFoldDB" id="A0A1C3H9N6"/>
<name>A0A1C3H9N6_SERMA</name>
<evidence type="ECO:0000313" key="1">
    <source>
        <dbReference type="EMBL" id="SAY41750.1"/>
    </source>
</evidence>
<reference evidence="1" key="1">
    <citation type="submission" date="2016-05" db="EMBL/GenBank/DDBJ databases">
        <authorList>
            <person name="Cock P.J.A."/>
            <person name="Cock P.J.A."/>
        </authorList>
    </citation>
    <scope>NUCLEOTIDE SEQUENCE</scope>
    <source>
        <strain evidence="1">PWN146_assembly</strain>
    </source>
</reference>
<gene>
    <name evidence="1" type="ORF">PWN146_00414</name>
</gene>
<protein>
    <submittedName>
        <fullName evidence="1">Uncharacterized protein</fullName>
    </submittedName>
</protein>
<organism evidence="1">
    <name type="scientific">Serratia marcescens</name>
    <dbReference type="NCBI Taxonomy" id="615"/>
    <lineage>
        <taxon>Bacteria</taxon>
        <taxon>Pseudomonadati</taxon>
        <taxon>Pseudomonadota</taxon>
        <taxon>Gammaproteobacteria</taxon>
        <taxon>Enterobacterales</taxon>
        <taxon>Yersiniaceae</taxon>
        <taxon>Serratia</taxon>
    </lineage>
</organism>
<accession>A0A1C3H9N6</accession>